<protein>
    <submittedName>
        <fullName evidence="1">Uncharacterized protein</fullName>
    </submittedName>
</protein>
<organism evidence="1 2">
    <name type="scientific">Arthrobacter phage EastWest</name>
    <dbReference type="NCBI Taxonomy" id="2894292"/>
    <lineage>
        <taxon>Viruses</taxon>
        <taxon>Duplodnaviria</taxon>
        <taxon>Heunggongvirae</taxon>
        <taxon>Uroviricota</taxon>
        <taxon>Caudoviricetes</taxon>
        <taxon>Berryhillviridae</taxon>
        <taxon>Eastwestvirus</taxon>
        <taxon>Eastwestvirus eastwest</taxon>
    </lineage>
</organism>
<evidence type="ECO:0000313" key="1">
    <source>
        <dbReference type="EMBL" id="UGL61946.1"/>
    </source>
</evidence>
<accession>A0AAE8YLU9</accession>
<proteinExistence type="predicted"/>
<gene>
    <name evidence="1" type="primary">63</name>
    <name evidence="1" type="ORF">SEA_EASTWEST_63</name>
</gene>
<dbReference type="Proteomes" id="UP000827897">
    <property type="component" value="Segment"/>
</dbReference>
<reference evidence="1" key="1">
    <citation type="submission" date="2021-10" db="EMBL/GenBank/DDBJ databases">
        <authorList>
            <person name="Valenzuela N."/>
            <person name="Pablo J."/>
            <person name="Strother B."/>
            <person name="Cravalho Y."/>
            <person name="Barto Z."/>
            <person name="Kane C."/>
            <person name="Chong R.A."/>
            <person name="Kawasaki K."/>
            <person name="Cruz S."/>
            <person name="Porter M.L."/>
            <person name="Pearce R."/>
            <person name="Hohenstein G."/>
            <person name="Li K."/>
            <person name="Kaniho J."/>
            <person name="Sadones M."/>
            <person name="Hamlin F."/>
            <person name="Daniels M."/>
            <person name="McKee K."/>
            <person name="Reed F."/>
            <person name="Donachie S."/>
            <person name="Bollivar D.W."/>
            <person name="Garlena R.A."/>
            <person name="Russell D.A."/>
            <person name="Jacobs-Sera D."/>
            <person name="Hatfull G.F."/>
        </authorList>
    </citation>
    <scope>NUCLEOTIDE SEQUENCE</scope>
</reference>
<evidence type="ECO:0000313" key="2">
    <source>
        <dbReference type="Proteomes" id="UP000827897"/>
    </source>
</evidence>
<keyword evidence="2" id="KW-1185">Reference proteome</keyword>
<name>A0AAE8YLU9_9CAUD</name>
<dbReference type="EMBL" id="OK999980">
    <property type="protein sequence ID" value="UGL61946.1"/>
    <property type="molecule type" value="Genomic_DNA"/>
</dbReference>
<sequence length="81" mass="9191">MAPRKKAPHELAIKPKVPCKRCGKPRTVTSSRASSEHCASCVSVIAYETRTTKLHAPCLVTFHKIERWHQYDRATMLSSNR</sequence>